<name>A0A1D6NSS8_MAIZE</name>
<dbReference type="Gene3D" id="3.90.15.10">
    <property type="entry name" value="Topoisomerase I, Chain A, domain 3"/>
    <property type="match status" value="1"/>
</dbReference>
<feature type="domain" description="DNA topoisomerase I catalytic core eukaryotic-type" evidence="2">
    <location>
        <begin position="447"/>
        <end position="501"/>
    </location>
</feature>
<gene>
    <name evidence="3" type="ORF">ZEAMMB73_Zm00001d045003</name>
</gene>
<dbReference type="PANTHER" id="PTHR45980:SF6">
    <property type="entry name" value="PROTEASE DO-LIKE 2, CHLOROPLASTIC"/>
    <property type="match status" value="1"/>
</dbReference>
<dbReference type="InterPro" id="IPR011010">
    <property type="entry name" value="DNA_brk_join_enz"/>
</dbReference>
<organism evidence="3">
    <name type="scientific">Zea mays</name>
    <name type="common">Maize</name>
    <dbReference type="NCBI Taxonomy" id="4577"/>
    <lineage>
        <taxon>Eukaryota</taxon>
        <taxon>Viridiplantae</taxon>
        <taxon>Streptophyta</taxon>
        <taxon>Embryophyta</taxon>
        <taxon>Tracheophyta</taxon>
        <taxon>Spermatophyta</taxon>
        <taxon>Magnoliopsida</taxon>
        <taxon>Liliopsida</taxon>
        <taxon>Poales</taxon>
        <taxon>Poaceae</taxon>
        <taxon>PACMAD clade</taxon>
        <taxon>Panicoideae</taxon>
        <taxon>Andropogonodae</taxon>
        <taxon>Andropogoneae</taxon>
        <taxon>Tripsacinae</taxon>
        <taxon>Zea</taxon>
    </lineage>
</organism>
<dbReference type="InterPro" id="IPR013500">
    <property type="entry name" value="TopoI_cat_euk"/>
</dbReference>
<feature type="compositionally biased region" description="Basic and acidic residues" evidence="1">
    <location>
        <begin position="188"/>
        <end position="200"/>
    </location>
</feature>
<feature type="region of interest" description="Disordered" evidence="1">
    <location>
        <begin position="1"/>
        <end position="58"/>
    </location>
</feature>
<protein>
    <submittedName>
        <fullName evidence="3">SMAD/FHA domain-containing family protein</fullName>
    </submittedName>
</protein>
<reference evidence="3" key="1">
    <citation type="submission" date="2015-12" db="EMBL/GenBank/DDBJ databases">
        <title>Update maize B73 reference genome by single molecule sequencing technologies.</title>
        <authorList>
            <consortium name="Maize Genome Sequencing Project"/>
            <person name="Ware D."/>
        </authorList>
    </citation>
    <scope>NUCLEOTIDE SEQUENCE</scope>
    <source>
        <tissue evidence="3">Seedling</tissue>
    </source>
</reference>
<evidence type="ECO:0000313" key="3">
    <source>
        <dbReference type="EMBL" id="AQL01299.1"/>
    </source>
</evidence>
<dbReference type="Pfam" id="PF01028">
    <property type="entry name" value="Topoisom_I"/>
    <property type="match status" value="1"/>
</dbReference>
<dbReference type="EMBL" id="CM000785">
    <property type="protein sequence ID" value="AQL01299.1"/>
    <property type="molecule type" value="Genomic_DNA"/>
</dbReference>
<dbReference type="eggNOG" id="KOG4293">
    <property type="taxonomic scope" value="Eukaryota"/>
</dbReference>
<dbReference type="GO" id="GO:0003917">
    <property type="term" value="F:DNA topoisomerase type I (single strand cut, ATP-independent) activity"/>
    <property type="evidence" value="ECO:0007669"/>
    <property type="project" value="InterPro"/>
</dbReference>
<evidence type="ECO:0000259" key="2">
    <source>
        <dbReference type="Pfam" id="PF01028"/>
    </source>
</evidence>
<dbReference type="GO" id="GO:0006265">
    <property type="term" value="P:DNA topological change"/>
    <property type="evidence" value="ECO:0007669"/>
    <property type="project" value="InterPro"/>
</dbReference>
<sequence>MFAAPSAPAILGVGDGLPSTTARRTPRPPPHEHNLNRSATYARTTCTTPRGEDGWKSHGHQHDEAIAVEEGKNPCSELETHIDIGDKVLTEFITELGRDSTTVLEFDAKLKEKGADFPDYFVRTLLTIIHAILQPTASNPSSATIVEGPAGAESAKFPGLARPDDPDHARNLRLELERDADAAPPAPMRDDRDRRWDGRAETGTTAAAAVSMIKTGGTTIRIETNSMNAIGSNGTFINWKRPRKIHPRSSLIMATLYHYHHLLMTELPKRLLLTYKPEESEDIPELASVEEENAPVEEPVLVPHVTEVVSPPKTEVADTGDLLGLNDPNPAVSAIEESNALALAIVPTDGASTTGNTAFQDKGDKLELKAVKDGSASYAALEKKAELYEKLSRGKVKVDRRGDDKKYLGKVLARGVECDLALLSVENEEFWRGTEALHFGRLPCLQDDDDTDIIGCCTLKVDNVTCKDSIRYFNIVEIEELVYKAIKGFCAGKKIGQDLFTILIYLG</sequence>
<dbReference type="InParanoid" id="A0A1D6NSS8"/>
<dbReference type="STRING" id="4577.A0A1D6NSS8"/>
<dbReference type="InterPro" id="IPR014711">
    <property type="entry name" value="TopoI_cat_a-hlx-sub_euk"/>
</dbReference>
<dbReference type="GO" id="GO:0003677">
    <property type="term" value="F:DNA binding"/>
    <property type="evidence" value="ECO:0007669"/>
    <property type="project" value="InterPro"/>
</dbReference>
<proteinExistence type="predicted"/>
<dbReference type="SMR" id="A0A1D6NSS8"/>
<dbReference type="AlphaFoldDB" id="A0A1D6NSS8"/>
<dbReference type="PANTHER" id="PTHR45980">
    <property type="match status" value="1"/>
</dbReference>
<evidence type="ECO:0000256" key="1">
    <source>
        <dbReference type="SAM" id="MobiDB-lite"/>
    </source>
</evidence>
<dbReference type="SUPFAM" id="SSF56349">
    <property type="entry name" value="DNA breaking-rejoining enzymes"/>
    <property type="match status" value="1"/>
</dbReference>
<dbReference type="eggNOG" id="KOG0922">
    <property type="taxonomic scope" value="Eukaryota"/>
</dbReference>
<dbReference type="eggNOG" id="KOG1320">
    <property type="taxonomic scope" value="Eukaryota"/>
</dbReference>
<dbReference type="eggNOG" id="KOG0981">
    <property type="taxonomic scope" value="Eukaryota"/>
</dbReference>
<feature type="compositionally biased region" description="Polar residues" evidence="1">
    <location>
        <begin position="36"/>
        <end position="48"/>
    </location>
</feature>
<feature type="region of interest" description="Disordered" evidence="1">
    <location>
        <begin position="176"/>
        <end position="203"/>
    </location>
</feature>
<accession>A0A1D6NSS8</accession>